<gene>
    <name evidence="1" type="ORF">OCOJLMKI_2228</name>
</gene>
<evidence type="ECO:0008006" key="3">
    <source>
        <dbReference type="Google" id="ProtNLM"/>
    </source>
</evidence>
<organism evidence="1 2">
    <name type="scientific">Methylobacterium iners</name>
    <dbReference type="NCBI Taxonomy" id="418707"/>
    <lineage>
        <taxon>Bacteria</taxon>
        <taxon>Pseudomonadati</taxon>
        <taxon>Pseudomonadota</taxon>
        <taxon>Alphaproteobacteria</taxon>
        <taxon>Hyphomicrobiales</taxon>
        <taxon>Methylobacteriaceae</taxon>
        <taxon>Methylobacterium</taxon>
    </lineage>
</organism>
<protein>
    <recommendedName>
        <fullName evidence="3">DNA-binding protein</fullName>
    </recommendedName>
</protein>
<dbReference type="Proteomes" id="UP001055125">
    <property type="component" value="Unassembled WGS sequence"/>
</dbReference>
<sequence>MQARWMTLSEIALDRHVTIEEARRLVEQGHCAKIFRTAGTYYLI</sequence>
<keyword evidence="2" id="KW-1185">Reference proteome</keyword>
<accession>A0ABQ4RW96</accession>
<dbReference type="EMBL" id="BPQP01000032">
    <property type="protein sequence ID" value="GJD95019.1"/>
    <property type="molecule type" value="Genomic_DNA"/>
</dbReference>
<proteinExistence type="predicted"/>
<reference evidence="1" key="1">
    <citation type="journal article" date="2021" name="Front. Microbiol.">
        <title>Comprehensive Comparative Genomics and Phenotyping of Methylobacterium Species.</title>
        <authorList>
            <person name="Alessa O."/>
            <person name="Ogura Y."/>
            <person name="Fujitani Y."/>
            <person name="Takami H."/>
            <person name="Hayashi T."/>
            <person name="Sahin N."/>
            <person name="Tani A."/>
        </authorList>
    </citation>
    <scope>NUCLEOTIDE SEQUENCE</scope>
    <source>
        <strain evidence="1">DSM 19015</strain>
    </source>
</reference>
<evidence type="ECO:0000313" key="2">
    <source>
        <dbReference type="Proteomes" id="UP001055125"/>
    </source>
</evidence>
<dbReference type="RefSeq" id="WP_283206727.1">
    <property type="nucleotide sequence ID" value="NZ_BPQP01000032.1"/>
</dbReference>
<reference evidence="1" key="2">
    <citation type="submission" date="2021-08" db="EMBL/GenBank/DDBJ databases">
        <authorList>
            <person name="Tani A."/>
            <person name="Ola A."/>
            <person name="Ogura Y."/>
            <person name="Katsura K."/>
            <person name="Hayashi T."/>
        </authorList>
    </citation>
    <scope>NUCLEOTIDE SEQUENCE</scope>
    <source>
        <strain evidence="1">DSM 19015</strain>
    </source>
</reference>
<comment type="caution">
    <text evidence="1">The sequence shown here is derived from an EMBL/GenBank/DDBJ whole genome shotgun (WGS) entry which is preliminary data.</text>
</comment>
<evidence type="ECO:0000313" key="1">
    <source>
        <dbReference type="EMBL" id="GJD95019.1"/>
    </source>
</evidence>
<name>A0ABQ4RW96_9HYPH</name>